<feature type="domain" description="HTH tetR-type" evidence="6">
    <location>
        <begin position="9"/>
        <end position="69"/>
    </location>
</feature>
<name>A0ABU0F6R1_9HYPH</name>
<feature type="region of interest" description="Disordered" evidence="5">
    <location>
        <begin position="184"/>
        <end position="203"/>
    </location>
</feature>
<keyword evidence="1" id="KW-0805">Transcription regulation</keyword>
<evidence type="ECO:0000259" key="6">
    <source>
        <dbReference type="PROSITE" id="PS50977"/>
    </source>
</evidence>
<comment type="caution">
    <text evidence="7">The sequence shown here is derived from an EMBL/GenBank/DDBJ whole genome shotgun (WGS) entry which is preliminary data.</text>
</comment>
<evidence type="ECO:0000256" key="3">
    <source>
        <dbReference type="ARBA" id="ARBA00023163"/>
    </source>
</evidence>
<gene>
    <name evidence="7" type="ORF">J3R73_000100</name>
</gene>
<proteinExistence type="predicted"/>
<dbReference type="PANTHER" id="PTHR47506">
    <property type="entry name" value="TRANSCRIPTIONAL REGULATORY PROTEIN"/>
    <property type="match status" value="1"/>
</dbReference>
<dbReference type="PROSITE" id="PS50977">
    <property type="entry name" value="HTH_TETR_2"/>
    <property type="match status" value="1"/>
</dbReference>
<dbReference type="EMBL" id="JAUSVK010000001">
    <property type="protein sequence ID" value="MDQ0390308.1"/>
    <property type="molecule type" value="Genomic_DNA"/>
</dbReference>
<keyword evidence="3" id="KW-0804">Transcription</keyword>
<protein>
    <submittedName>
        <fullName evidence="7">TetR/AcrR family transcriptional repressor of nem operon</fullName>
    </submittedName>
</protein>
<dbReference type="RefSeq" id="WP_307421470.1">
    <property type="nucleotide sequence ID" value="NZ_JAUSVK010000001.1"/>
</dbReference>
<dbReference type="InterPro" id="IPR009057">
    <property type="entry name" value="Homeodomain-like_sf"/>
</dbReference>
<reference evidence="7 8" key="1">
    <citation type="submission" date="2023-07" db="EMBL/GenBank/DDBJ databases">
        <title>Genomic Encyclopedia of Type Strains, Phase IV (KMG-IV): sequencing the most valuable type-strain genomes for metagenomic binning, comparative biology and taxonomic classification.</title>
        <authorList>
            <person name="Goeker M."/>
        </authorList>
    </citation>
    <scope>NUCLEOTIDE SEQUENCE [LARGE SCALE GENOMIC DNA]</scope>
    <source>
        <strain evidence="7 8">DSM 5896</strain>
    </source>
</reference>
<evidence type="ECO:0000313" key="8">
    <source>
        <dbReference type="Proteomes" id="UP001237448"/>
    </source>
</evidence>
<dbReference type="SUPFAM" id="SSF46689">
    <property type="entry name" value="Homeodomain-like"/>
    <property type="match status" value="1"/>
</dbReference>
<dbReference type="Gene3D" id="1.10.10.60">
    <property type="entry name" value="Homeodomain-like"/>
    <property type="match status" value="1"/>
</dbReference>
<dbReference type="InterPro" id="IPR001647">
    <property type="entry name" value="HTH_TetR"/>
</dbReference>
<sequence>MRVSREQAARNKERVVAVAARLFGERGFDGVGIEDVMAGAGLTRGGFYKSFPSKDGLVETACRHAVERSGRTWDRLLARTDDPLGTLLESYLSAAHRDDPAAGCPYAALGSEARRRQPSVRQAFGRGIAAAIGKLAAIMPADAEGQRRERALAALAGMVGALVLARAVDDPALSDEILASTRRALGAAGRGESPADIPARAAR</sequence>
<evidence type="ECO:0000256" key="2">
    <source>
        <dbReference type="ARBA" id="ARBA00023125"/>
    </source>
</evidence>
<evidence type="ECO:0000256" key="5">
    <source>
        <dbReference type="SAM" id="MobiDB-lite"/>
    </source>
</evidence>
<dbReference type="Proteomes" id="UP001237448">
    <property type="component" value="Unassembled WGS sequence"/>
</dbReference>
<dbReference type="SUPFAM" id="SSF48498">
    <property type="entry name" value="Tetracyclin repressor-like, C-terminal domain"/>
    <property type="match status" value="1"/>
</dbReference>
<keyword evidence="2 4" id="KW-0238">DNA-binding</keyword>
<feature type="DNA-binding region" description="H-T-H motif" evidence="4">
    <location>
        <begin position="32"/>
        <end position="51"/>
    </location>
</feature>
<evidence type="ECO:0000256" key="4">
    <source>
        <dbReference type="PROSITE-ProRule" id="PRU00335"/>
    </source>
</evidence>
<organism evidence="7 8">
    <name type="scientific">Labrys monachus</name>
    <dbReference type="NCBI Taxonomy" id="217067"/>
    <lineage>
        <taxon>Bacteria</taxon>
        <taxon>Pseudomonadati</taxon>
        <taxon>Pseudomonadota</taxon>
        <taxon>Alphaproteobacteria</taxon>
        <taxon>Hyphomicrobiales</taxon>
        <taxon>Xanthobacteraceae</taxon>
        <taxon>Labrys</taxon>
    </lineage>
</organism>
<evidence type="ECO:0000313" key="7">
    <source>
        <dbReference type="EMBL" id="MDQ0390308.1"/>
    </source>
</evidence>
<dbReference type="PANTHER" id="PTHR47506:SF7">
    <property type="entry name" value="TRANSCRIPTIONAL REGULATORY PROTEIN"/>
    <property type="match status" value="1"/>
</dbReference>
<dbReference type="Gene3D" id="1.10.357.10">
    <property type="entry name" value="Tetracycline Repressor, domain 2"/>
    <property type="match status" value="1"/>
</dbReference>
<evidence type="ECO:0000256" key="1">
    <source>
        <dbReference type="ARBA" id="ARBA00023015"/>
    </source>
</evidence>
<dbReference type="Pfam" id="PF00440">
    <property type="entry name" value="TetR_N"/>
    <property type="match status" value="1"/>
</dbReference>
<dbReference type="InterPro" id="IPR036271">
    <property type="entry name" value="Tet_transcr_reg_TetR-rel_C_sf"/>
</dbReference>
<keyword evidence="8" id="KW-1185">Reference proteome</keyword>
<dbReference type="PRINTS" id="PR00455">
    <property type="entry name" value="HTHTETR"/>
</dbReference>
<accession>A0ABU0F6R1</accession>